<evidence type="ECO:0000256" key="5">
    <source>
        <dbReference type="SAM" id="MobiDB-lite"/>
    </source>
</evidence>
<evidence type="ECO:0000313" key="8">
    <source>
        <dbReference type="EMBL" id="GEU28181.1"/>
    </source>
</evidence>
<feature type="compositionally biased region" description="Low complexity" evidence="5">
    <location>
        <begin position="599"/>
        <end position="620"/>
    </location>
</feature>
<feature type="transmembrane region" description="Helical" evidence="6">
    <location>
        <begin position="70"/>
        <end position="92"/>
    </location>
</feature>
<protein>
    <recommendedName>
        <fullName evidence="7">DUF4131 domain-containing protein</fullName>
    </recommendedName>
</protein>
<feature type="domain" description="DUF4131" evidence="7">
    <location>
        <begin position="38"/>
        <end position="212"/>
    </location>
</feature>
<dbReference type="NCBIfam" id="TIGR02274">
    <property type="entry name" value="dCTP_deam"/>
    <property type="match status" value="1"/>
</dbReference>
<feature type="region of interest" description="Disordered" evidence="5">
    <location>
        <begin position="878"/>
        <end position="918"/>
    </location>
</feature>
<dbReference type="Pfam" id="PF13567">
    <property type="entry name" value="DUF4131"/>
    <property type="match status" value="1"/>
</dbReference>
<dbReference type="InterPro" id="IPR033704">
    <property type="entry name" value="dUTPase_trimeric"/>
</dbReference>
<feature type="compositionally biased region" description="Low complexity" evidence="5">
    <location>
        <begin position="344"/>
        <end position="353"/>
    </location>
</feature>
<dbReference type="Pfam" id="PF22769">
    <property type="entry name" value="DCD"/>
    <property type="match status" value="1"/>
</dbReference>
<dbReference type="FunFam" id="2.70.40.10:FF:000001">
    <property type="entry name" value="dCTP deaminase"/>
    <property type="match status" value="1"/>
</dbReference>
<feature type="region of interest" description="Disordered" evidence="5">
    <location>
        <begin position="412"/>
        <end position="471"/>
    </location>
</feature>
<reference evidence="8" key="1">
    <citation type="journal article" date="2019" name="Sci. Rep.">
        <title>Draft genome of Tanacetum cinerariifolium, the natural source of mosquito coil.</title>
        <authorList>
            <person name="Yamashiro T."/>
            <person name="Shiraishi A."/>
            <person name="Satake H."/>
            <person name="Nakayama K."/>
        </authorList>
    </citation>
    <scope>NUCLEOTIDE SEQUENCE</scope>
</reference>
<dbReference type="CDD" id="cd07557">
    <property type="entry name" value="trimeric_dUTPase"/>
    <property type="match status" value="1"/>
</dbReference>
<dbReference type="SUPFAM" id="SSF51283">
    <property type="entry name" value="dUTPase-like"/>
    <property type="match status" value="1"/>
</dbReference>
<evidence type="ECO:0000256" key="4">
    <source>
        <dbReference type="SAM" id="Coils"/>
    </source>
</evidence>
<keyword evidence="6" id="KW-0812">Transmembrane</keyword>
<keyword evidence="6" id="KW-0472">Membrane</keyword>
<feature type="compositionally biased region" description="Basic residues" evidence="5">
    <location>
        <begin position="1982"/>
        <end position="1991"/>
    </location>
</feature>
<dbReference type="PANTHER" id="PTHR42680:SF3">
    <property type="entry name" value="DCTP DEAMINASE"/>
    <property type="match status" value="1"/>
</dbReference>
<feature type="region of interest" description="Disordered" evidence="5">
    <location>
        <begin position="332"/>
        <end position="360"/>
    </location>
</feature>
<keyword evidence="4" id="KW-0175">Coiled coil</keyword>
<keyword evidence="3" id="KW-0546">Nucleotide metabolism</keyword>
<sequence length="2421" mass="256675">MRMAAIGFAGGAAVLQTRAALPQPSTIALAAATALVMVVIAVAAAAALARPAHSTHSAHSAAHDRRARSWLRAAALLLAGAVAGFLWAAWLAHCALAPALARQDEGKDIVIVGTIDSLPSRFAQGVRFHVAVEQVLDRHGVAMAPAPVPPRIAVSWYSRSRERGDRAGDAVANPVDDIAPGARWRLTVRLQRPHGNANPHGFDYEAWLLEQGPRGATVPHRTRTGRQAVRRRDRGPGRGRPARHRRVGLAGVQPHGDRPPGQHQRPAHHDGGRPVRADRVGVVAPLVPDRCPPAAAAAGPEGGGACRRGGGIGVCAAGRLRRARPAHAVHAAGRGGGAMAQPPVRSAGRAVHGAGRGGGHRSVGGAVAGFLAVVRRGGDHRVCHRGPHPGPRCAHRHRCAAGDAITRGRMARAAGDDVARGRPYPVRRHAGPGAADHAAVRAGVDRQPARQRGGDSLDQPDRDAAGAGRQHAAVAARGAGFKYGALADRSACSVPGMVQQPALRGVDRAGAAAVDVLLGHVRHPVAAGPARLARALAGAGGMDPAAGRRARASRAGPHDRDGLRRGAGHGIADRNQRPPPAVRHRPGLRTRQRRRRSRAGAIPAGAGNRPTRWRGGQPQRQRSRRRRVDRAGKHRHCMGAVVAGPRPSDRPGRAPARALRRRPALDLGRRDLRHAAPAAGQLRLRRHDIERPQLYAAHHGRQQVDAAGRRHRSGTGSAAGCQRRQPAARRRVAGAAPRQRHQLHPRFFAGSAATGGHLPGGLSQPLPASQAGSLRALRRAGYPALAHRRHRRADAAVRPDGGPRQLPAHRCALLARQNACEAAQAPFRPRQQLPGRRVSPVCRAPGRRVRGPGARHACPQSPLSRQRLLAAPGRRIHCRTGGPLRRTGGAGGPFARRHAQLAGSAPAAGPGALRGHAGRARGGRLAGVGVAADQAGGQGVRRAAGEIFQAAPQCVAERGSGIPAFCRQGYFPGLGARRAGRLHRLRPETACGRRAAALYPRGGDGRVRHLAAQPGARAAQRFARADRFYRRRRFLGNQAVGPRPHARAGRQPLPHSGRRPPVSDGAPPGSGAGHHRHAYSGNIAMTIKSDKWIRRMAEEHGMIEPFFPDQVRQEEGRKVISYGTSSYGYDIRCADEFKIFTNINSTIVDPKNFDSNSFVDVKSDVCIIPPNSFALARTMEYFRIPRSVLTVCLGKSTYARCGIIVNVTPFEPEWEGYVTLEFSNTTPLPAKIYAGEGCAQVLFFESDEVCDVSYKDRNGKNRSGVIMVSAIGSSTSAAATGSTGASSDSSTIANLQKQLQSLQKDLTEANKDTSETGQAKSKQIQAQVDAIQQQIAQLQAQAAQKAQQQASSATGTATTATSSIRQLEHGIRQRGRGAVQRHVAAQQDLGAAPVSGAADVRQASAQARYHGGVQHAGRMFDRHCHIGKIVGQRRQTLGHAVGHRARDQRGGSQAAAARHGHRRVRRLRREIAHREVAACLRRADDADFRDGFAAFEFVRRHQAAIGPGQLHAQAGLHPDALQRLPQGAFAIELGNGLMRGLAKGARIADHHRHGHIHARHLVAVDHVHRAAGGQQPAGLGAHGRLQEQVHGRISAIDAGNLRHRVTAVGAGLHARDGEHARVGIADGQFDGAGQAHVQRPQLQRGRHIAAIDAPVDGAVIVRQLGQRADQGGVAVRAVDVGKEHLVAGGPTATEAGDLPPVPQHQPGRRTAAHMVDGKLQHTAAQARQQPAAAGAVAGPDGAAVRLDDVLGDGQPQAVAFRAGIARPEERLEDGVEVGRRHARSAVEHADDQLASRRSAWCAQLQLYLAALRTVLDGVAHHVFDGAAQQVGLADHDHVRFAFLHHAAVLAGRFIAGVVGNLVEQVGHADVFLAGLDGARFEPRQREQLAHQFIHAHAFAFHPFHRRGHLQPGLAIDQAAQAGRHAVEVAAQVVQFGTALAAGVDEAGRQVAAGGRVERLAQGADRPRKIPGQQEREQQAGQHCRHQRHPRRERLEARTHGAPHVAGPHVGRHAALDVAGVRLARLHGRWRWRPPRLALRARRATRLAIAAGEETAVAGHAGAALERHLGVAQAGQQRPFAIEAALAFRRRQKQQEAVALRIVDMAHHAMPVVVAQQRARFAQYGRADDAPQQFVAVVIDRVHAPPVHVSQHALEGAAAAEFQRGGCGVDRHFRGRAGVDIGLGHLLVAVLEPDGAADGNRTAVGDGAELVTQAGQVDVDIAVETGQRASQALFGQRVLADRAAGVAGQDFQQVEFGAGQFQLGAGPGGAALLGPHGQLAHHDGGRIAAVGRHALGAAQDGADAGRQLARGAGLGHVIVGAQFQADDAVGVVAAAGQHQDGQLAVGADAAQRFQAVHARHHDVEDGDGIRARAGFDGARFAVMHGLDLEAFLFQVFLEHADQFDVVVYQQYFALHVQRFSPG</sequence>
<dbReference type="GO" id="GO:0015949">
    <property type="term" value="P:nucleobase-containing small molecule interconversion"/>
    <property type="evidence" value="ECO:0007669"/>
    <property type="project" value="TreeGrafter"/>
</dbReference>
<accession>A0A699GF38</accession>
<keyword evidence="2" id="KW-0378">Hydrolase</keyword>
<dbReference type="GO" id="GO:0000166">
    <property type="term" value="F:nucleotide binding"/>
    <property type="evidence" value="ECO:0007669"/>
    <property type="project" value="UniProtKB-KW"/>
</dbReference>
<comment type="caution">
    <text evidence="8">The sequence shown here is derived from an EMBL/GenBank/DDBJ whole genome shotgun (WGS) entry which is preliminary data.</text>
</comment>
<feature type="region of interest" description="Disordered" evidence="5">
    <location>
        <begin position="213"/>
        <end position="275"/>
    </location>
</feature>
<feature type="compositionally biased region" description="Basic residues" evidence="5">
    <location>
        <begin position="621"/>
        <end position="637"/>
    </location>
</feature>
<name>A0A699GF38_TANCI</name>
<feature type="region of interest" description="Disordered" evidence="5">
    <location>
        <begin position="836"/>
        <end position="860"/>
    </location>
</feature>
<dbReference type="Pfam" id="PF14282">
    <property type="entry name" value="FlxA"/>
    <property type="match status" value="1"/>
</dbReference>
<feature type="region of interest" description="Disordered" evidence="5">
    <location>
        <begin position="540"/>
        <end position="672"/>
    </location>
</feature>
<dbReference type="EMBL" id="BKCJ010000002">
    <property type="protein sequence ID" value="GEU28181.1"/>
    <property type="molecule type" value="Genomic_DNA"/>
</dbReference>
<feature type="compositionally biased region" description="Basic and acidic residues" evidence="5">
    <location>
        <begin position="443"/>
        <end position="464"/>
    </location>
</feature>
<dbReference type="Gene3D" id="2.70.40.10">
    <property type="match status" value="1"/>
</dbReference>
<evidence type="ECO:0000256" key="1">
    <source>
        <dbReference type="ARBA" id="ARBA00022741"/>
    </source>
</evidence>
<evidence type="ECO:0000256" key="2">
    <source>
        <dbReference type="ARBA" id="ARBA00022801"/>
    </source>
</evidence>
<feature type="transmembrane region" description="Helical" evidence="6">
    <location>
        <begin position="29"/>
        <end position="49"/>
    </location>
</feature>
<dbReference type="InterPro" id="IPR025577">
    <property type="entry name" value="FlxA"/>
</dbReference>
<dbReference type="InterPro" id="IPR011962">
    <property type="entry name" value="dCTP_deaminase"/>
</dbReference>
<dbReference type="GO" id="GO:0006229">
    <property type="term" value="P:dUTP biosynthetic process"/>
    <property type="evidence" value="ECO:0007669"/>
    <property type="project" value="InterPro"/>
</dbReference>
<proteinExistence type="inferred from homology"/>
<evidence type="ECO:0000259" key="7">
    <source>
        <dbReference type="Pfam" id="PF13567"/>
    </source>
</evidence>
<feature type="compositionally biased region" description="Basic residues" evidence="5">
    <location>
        <begin position="220"/>
        <end position="233"/>
    </location>
</feature>
<keyword evidence="6" id="KW-1133">Transmembrane helix</keyword>
<feature type="coiled-coil region" evidence="4">
    <location>
        <begin position="1285"/>
        <end position="1348"/>
    </location>
</feature>
<feature type="compositionally biased region" description="Basic residues" evidence="5">
    <location>
        <begin position="582"/>
        <end position="598"/>
    </location>
</feature>
<evidence type="ECO:0000256" key="6">
    <source>
        <dbReference type="SAM" id="Phobius"/>
    </source>
</evidence>
<evidence type="ECO:0000256" key="3">
    <source>
        <dbReference type="ARBA" id="ARBA00023080"/>
    </source>
</evidence>
<dbReference type="GO" id="GO:0008829">
    <property type="term" value="F:dCTP deaminase activity"/>
    <property type="evidence" value="ECO:0007669"/>
    <property type="project" value="InterPro"/>
</dbReference>
<dbReference type="HAMAP" id="MF_00146">
    <property type="entry name" value="dCTP_deaminase"/>
    <property type="match status" value="1"/>
</dbReference>
<feature type="region of interest" description="Disordered" evidence="5">
    <location>
        <begin position="696"/>
        <end position="770"/>
    </location>
</feature>
<gene>
    <name evidence="8" type="ORF">Tci_000159</name>
</gene>
<organism evidence="8">
    <name type="scientific">Tanacetum cinerariifolium</name>
    <name type="common">Dalmatian daisy</name>
    <name type="synonym">Chrysanthemum cinerariifolium</name>
    <dbReference type="NCBI Taxonomy" id="118510"/>
    <lineage>
        <taxon>Eukaryota</taxon>
        <taxon>Viridiplantae</taxon>
        <taxon>Streptophyta</taxon>
        <taxon>Embryophyta</taxon>
        <taxon>Tracheophyta</taxon>
        <taxon>Spermatophyta</taxon>
        <taxon>Magnoliopsida</taxon>
        <taxon>eudicotyledons</taxon>
        <taxon>Gunneridae</taxon>
        <taxon>Pentapetalae</taxon>
        <taxon>asterids</taxon>
        <taxon>campanulids</taxon>
        <taxon>Asterales</taxon>
        <taxon>Asteraceae</taxon>
        <taxon>Asteroideae</taxon>
        <taxon>Anthemideae</taxon>
        <taxon>Anthemidinae</taxon>
        <taxon>Tanacetum</taxon>
    </lineage>
</organism>
<keyword evidence="1" id="KW-0547">Nucleotide-binding</keyword>
<dbReference type="PANTHER" id="PTHR42680">
    <property type="entry name" value="DCTP DEAMINASE"/>
    <property type="match status" value="1"/>
</dbReference>
<feature type="region of interest" description="Disordered" evidence="5">
    <location>
        <begin position="1962"/>
        <end position="1993"/>
    </location>
</feature>
<feature type="compositionally biased region" description="Basic residues" evidence="5">
    <location>
        <begin position="726"/>
        <end position="744"/>
    </location>
</feature>
<feature type="compositionally biased region" description="Basic and acidic residues" evidence="5">
    <location>
        <begin position="663"/>
        <end position="672"/>
    </location>
</feature>
<feature type="region of interest" description="Disordered" evidence="5">
    <location>
        <begin position="1443"/>
        <end position="1463"/>
    </location>
</feature>
<feature type="region of interest" description="Disordered" evidence="5">
    <location>
        <begin position="1035"/>
        <end position="1080"/>
    </location>
</feature>
<dbReference type="InterPro" id="IPR036157">
    <property type="entry name" value="dUTPase-like_sf"/>
</dbReference>
<feature type="region of interest" description="Disordered" evidence="5">
    <location>
        <begin position="784"/>
        <end position="803"/>
    </location>
</feature>
<dbReference type="InterPro" id="IPR025405">
    <property type="entry name" value="DUF4131"/>
</dbReference>
<feature type="compositionally biased region" description="Low complexity" evidence="5">
    <location>
        <begin position="902"/>
        <end position="915"/>
    </location>
</feature>